<dbReference type="AlphaFoldDB" id="F0RW95"/>
<organism evidence="1 2">
    <name type="scientific">Sphaerochaeta globosa (strain ATCC BAA-1886 / DSM 22777 / Buddy)</name>
    <name type="common">Spirochaeta sp. (strain Buddy)</name>
    <dbReference type="NCBI Taxonomy" id="158189"/>
    <lineage>
        <taxon>Bacteria</taxon>
        <taxon>Pseudomonadati</taxon>
        <taxon>Spirochaetota</taxon>
        <taxon>Spirochaetia</taxon>
        <taxon>Spirochaetales</taxon>
        <taxon>Sphaerochaetaceae</taxon>
        <taxon>Sphaerochaeta</taxon>
    </lineage>
</organism>
<accession>F0RW95</accession>
<reference evidence="2" key="1">
    <citation type="submission" date="2011-02" db="EMBL/GenBank/DDBJ databases">
        <title>Complete sequence of Spirochaeta sp. Buddy.</title>
        <authorList>
            <person name="Lucas S."/>
            <person name="Copeland A."/>
            <person name="Lapidus A."/>
            <person name="Cheng J.-F."/>
            <person name="Goodwin L."/>
            <person name="Pitluck S."/>
            <person name="Zeytun A."/>
            <person name="Detter J.C."/>
            <person name="Han C."/>
            <person name="Tapia R."/>
            <person name="Land M."/>
            <person name="Hauser L."/>
            <person name="Kyrpides N."/>
            <person name="Ivanova N."/>
            <person name="Mikhailova N."/>
            <person name="Pagani I."/>
            <person name="Ritalahti K.M."/>
            <person name="Loeffler F.E."/>
            <person name="Woyke T."/>
        </authorList>
    </citation>
    <scope>NUCLEOTIDE SEQUENCE [LARGE SCALE GENOMIC DNA]</scope>
    <source>
        <strain evidence="2">ATCC BAA-1886 / DSM 22777 / Buddy</strain>
    </source>
</reference>
<protein>
    <submittedName>
        <fullName evidence="1">Uncharacterized protein</fullName>
    </submittedName>
</protein>
<keyword evidence="2" id="KW-1185">Reference proteome</keyword>
<name>F0RW95_SPHGB</name>
<dbReference type="EMBL" id="CP002541">
    <property type="protein sequence ID" value="ADY13452.1"/>
    <property type="molecule type" value="Genomic_DNA"/>
</dbReference>
<gene>
    <name evidence="1" type="ordered locus">SpiBuddy_1627</name>
</gene>
<evidence type="ECO:0000313" key="1">
    <source>
        <dbReference type="EMBL" id="ADY13452.1"/>
    </source>
</evidence>
<evidence type="ECO:0000313" key="2">
    <source>
        <dbReference type="Proteomes" id="UP000008466"/>
    </source>
</evidence>
<dbReference type="KEGG" id="sbu:SpiBuddy_1627"/>
<sequence length="142" mass="16219">MLKKYRVARNCILFMVVGMLATPLFATPKPMLPLDRNIGQIVEIQDGSVEERALQALSESYSLSWIESYVPSSMRTGFVYTYDRILASHLPLQQLQIAQAIQRGHLYEVPFCYHEPTYGYGSTTWMKNEDGAFVLLSFTLDE</sequence>
<proteinExistence type="predicted"/>
<dbReference type="STRING" id="158189.SpiBuddy_1627"/>
<dbReference type="Proteomes" id="UP000008466">
    <property type="component" value="Chromosome"/>
</dbReference>
<dbReference type="HOGENOM" id="CLU_1905425_0_0_12"/>